<dbReference type="Proteomes" id="UP000655225">
    <property type="component" value="Unassembled WGS sequence"/>
</dbReference>
<reference evidence="6 7" key="1">
    <citation type="submission" date="2020-04" db="EMBL/GenBank/DDBJ databases">
        <title>Plant Genome Project.</title>
        <authorList>
            <person name="Zhang R.-G."/>
        </authorList>
    </citation>
    <scope>NUCLEOTIDE SEQUENCE [LARGE SCALE GENOMIC DNA]</scope>
    <source>
        <strain evidence="6">YNK0</strain>
        <tissue evidence="6">Leaf</tissue>
    </source>
</reference>
<dbReference type="InterPro" id="IPR057207">
    <property type="entry name" value="FBXL15_LRR"/>
</dbReference>
<proteinExistence type="inferred from homology"/>
<organism evidence="6 7">
    <name type="scientific">Tetracentron sinense</name>
    <name type="common">Spur-leaf</name>
    <dbReference type="NCBI Taxonomy" id="13715"/>
    <lineage>
        <taxon>Eukaryota</taxon>
        <taxon>Viridiplantae</taxon>
        <taxon>Streptophyta</taxon>
        <taxon>Embryophyta</taxon>
        <taxon>Tracheophyta</taxon>
        <taxon>Spermatophyta</taxon>
        <taxon>Magnoliopsida</taxon>
        <taxon>Trochodendrales</taxon>
        <taxon>Trochodendraceae</taxon>
        <taxon>Tetracentron</taxon>
    </lineage>
</organism>
<dbReference type="Gene3D" id="3.30.230.10">
    <property type="match status" value="1"/>
</dbReference>
<dbReference type="SUPFAM" id="SSF54211">
    <property type="entry name" value="Ribosomal protein S5 domain 2-like"/>
    <property type="match status" value="1"/>
</dbReference>
<dbReference type="Pfam" id="PF00380">
    <property type="entry name" value="Ribosomal_S9"/>
    <property type="match status" value="1"/>
</dbReference>
<dbReference type="SMART" id="SM00367">
    <property type="entry name" value="LRR_CC"/>
    <property type="match status" value="4"/>
</dbReference>
<dbReference type="GO" id="GO:0000462">
    <property type="term" value="P:maturation of SSU-rRNA from tricistronic rRNA transcript (SSU-rRNA, 5.8S rRNA, LSU-rRNA)"/>
    <property type="evidence" value="ECO:0007669"/>
    <property type="project" value="TreeGrafter"/>
</dbReference>
<dbReference type="PANTHER" id="PTHR21569">
    <property type="entry name" value="RIBOSOMAL PROTEIN S9"/>
    <property type="match status" value="1"/>
</dbReference>
<dbReference type="InterPro" id="IPR020568">
    <property type="entry name" value="Ribosomal_Su5_D2-typ_SF"/>
</dbReference>
<keyword evidence="7" id="KW-1185">Reference proteome</keyword>
<keyword evidence="2 4" id="KW-0689">Ribosomal protein</keyword>
<dbReference type="InterPro" id="IPR014721">
    <property type="entry name" value="Ribsml_uS5_D2-typ_fold_subgr"/>
</dbReference>
<dbReference type="FunFam" id="3.80.10.10:FF:000925">
    <property type="entry name" value="F-box protein At5g67140"/>
    <property type="match status" value="1"/>
</dbReference>
<dbReference type="GO" id="GO:0003723">
    <property type="term" value="F:RNA binding"/>
    <property type="evidence" value="ECO:0007669"/>
    <property type="project" value="TreeGrafter"/>
</dbReference>
<dbReference type="PANTHER" id="PTHR21569:SF16">
    <property type="entry name" value="RIBOSOMAL PROTEIN S16"/>
    <property type="match status" value="1"/>
</dbReference>
<comment type="caution">
    <text evidence="6">The sequence shown here is derived from an EMBL/GenBank/DDBJ whole genome shotgun (WGS) entry which is preliminary data.</text>
</comment>
<dbReference type="GO" id="GO:0022627">
    <property type="term" value="C:cytosolic small ribosomal subunit"/>
    <property type="evidence" value="ECO:0007669"/>
    <property type="project" value="TreeGrafter"/>
</dbReference>
<dbReference type="AlphaFoldDB" id="A0A834YAF7"/>
<feature type="domain" description="F-box" evidence="5">
    <location>
        <begin position="12"/>
        <end position="53"/>
    </location>
</feature>
<dbReference type="GO" id="GO:0003735">
    <property type="term" value="F:structural constituent of ribosome"/>
    <property type="evidence" value="ECO:0007669"/>
    <property type="project" value="InterPro"/>
</dbReference>
<dbReference type="InterPro" id="IPR001810">
    <property type="entry name" value="F-box_dom"/>
</dbReference>
<dbReference type="Pfam" id="PF25372">
    <property type="entry name" value="DUF7885"/>
    <property type="match status" value="1"/>
</dbReference>
<dbReference type="SUPFAM" id="SSF52047">
    <property type="entry name" value="RNI-like"/>
    <property type="match status" value="1"/>
</dbReference>
<dbReference type="InterPro" id="IPR000754">
    <property type="entry name" value="Ribosomal_uS9"/>
</dbReference>
<evidence type="ECO:0000256" key="3">
    <source>
        <dbReference type="ARBA" id="ARBA00023274"/>
    </source>
</evidence>
<dbReference type="Pfam" id="PF12937">
    <property type="entry name" value="F-box-like"/>
    <property type="match status" value="1"/>
</dbReference>
<dbReference type="GO" id="GO:0006412">
    <property type="term" value="P:translation"/>
    <property type="evidence" value="ECO:0007669"/>
    <property type="project" value="InterPro"/>
</dbReference>
<dbReference type="Gene3D" id="3.80.10.10">
    <property type="entry name" value="Ribonuclease Inhibitor"/>
    <property type="match status" value="1"/>
</dbReference>
<evidence type="ECO:0000256" key="1">
    <source>
        <dbReference type="ARBA" id="ARBA00005251"/>
    </source>
</evidence>
<dbReference type="InterPro" id="IPR006553">
    <property type="entry name" value="Leu-rich_rpt_Cys-con_subtyp"/>
</dbReference>
<dbReference type="SMART" id="SM00256">
    <property type="entry name" value="FBOX"/>
    <property type="match status" value="1"/>
</dbReference>
<evidence type="ECO:0000259" key="5">
    <source>
        <dbReference type="SMART" id="SM00256"/>
    </source>
</evidence>
<evidence type="ECO:0000313" key="6">
    <source>
        <dbReference type="EMBL" id="KAF8377569.1"/>
    </source>
</evidence>
<evidence type="ECO:0000256" key="4">
    <source>
        <dbReference type="RuleBase" id="RU003815"/>
    </source>
</evidence>
<evidence type="ECO:0000256" key="2">
    <source>
        <dbReference type="ARBA" id="ARBA00022980"/>
    </source>
</evidence>
<accession>A0A834YAF7</accession>
<protein>
    <recommendedName>
        <fullName evidence="5">F-box domain-containing protein</fullName>
    </recommendedName>
</protein>
<name>A0A834YAF7_TETSI</name>
<dbReference type="InterPro" id="IPR036047">
    <property type="entry name" value="F-box-like_dom_sf"/>
</dbReference>
<dbReference type="SUPFAM" id="SSF81383">
    <property type="entry name" value="F-box domain"/>
    <property type="match status" value="1"/>
</dbReference>
<comment type="similarity">
    <text evidence="1 4">Belongs to the universal ribosomal protein uS9 family.</text>
</comment>
<dbReference type="EMBL" id="JABCRI010000024">
    <property type="protein sequence ID" value="KAF8377569.1"/>
    <property type="molecule type" value="Genomic_DNA"/>
</dbReference>
<sequence length="359" mass="40678">MGLSTEPEIDRLPVDLLSHIFVLISSFTDLAQASSVCSKWRKGVKQSLARRERLSFSGWKMDDDSTARLVRHAYSLKELDISRSRWSCQITDDGLYKISLAKCVSNLTSISLWGMTGVTDNGVVQLVSRAISLQHLNIGGTFITDESLFAIANNCPHLKTIVLWSCRHVTENGLVMLVSKCRKLESINVWEFLSFLSFSANTWIRVLRAEERIEATMAAVDSVQCFGRKKTAVAVTYCKRGRGLIKINGCPIELVEPEILRYKAYEPILLLGRQRFAGVDMRIRVRGGGHTSQIYAIRQSIAKALVAYYQKYVDEQSKKEIKDILVRYDRTLLVADPRRCEPKKFGGRGARARFQKSYR</sequence>
<dbReference type="FunFam" id="3.30.230.10:FF:000007">
    <property type="entry name" value="40S ribosomal protein S16"/>
    <property type="match status" value="1"/>
</dbReference>
<dbReference type="PROSITE" id="PS00360">
    <property type="entry name" value="RIBOSOMAL_S9"/>
    <property type="match status" value="1"/>
</dbReference>
<dbReference type="InterPro" id="IPR020574">
    <property type="entry name" value="Ribosomal_uS9_CS"/>
</dbReference>
<dbReference type="InterPro" id="IPR032675">
    <property type="entry name" value="LRR_dom_sf"/>
</dbReference>
<dbReference type="OrthoDB" id="550575at2759"/>
<gene>
    <name evidence="6" type="ORF">HHK36_030951</name>
</gene>
<evidence type="ECO:0000313" key="7">
    <source>
        <dbReference type="Proteomes" id="UP000655225"/>
    </source>
</evidence>
<keyword evidence="3 4" id="KW-0687">Ribonucleoprotein</keyword>